<dbReference type="GO" id="GO:0004497">
    <property type="term" value="F:monooxygenase activity"/>
    <property type="evidence" value="ECO:0007669"/>
    <property type="project" value="UniProtKB-KW"/>
</dbReference>
<evidence type="ECO:0000256" key="7">
    <source>
        <dbReference type="PIRSR" id="PIRSR602401-1"/>
    </source>
</evidence>
<protein>
    <submittedName>
        <fullName evidence="9">Cytochrome P450</fullName>
    </submittedName>
</protein>
<name>A0A2V5K3H9_9BACL</name>
<dbReference type="RefSeq" id="WP_110840797.1">
    <property type="nucleotide sequence ID" value="NZ_QJVJ01000006.1"/>
</dbReference>
<dbReference type="AlphaFoldDB" id="A0A2V5K3H9"/>
<evidence type="ECO:0000256" key="1">
    <source>
        <dbReference type="ARBA" id="ARBA00010617"/>
    </source>
</evidence>
<proteinExistence type="inferred from homology"/>
<sequence>MTTSNTNVPGPKPIPVLGNLLEMGANPLRFFETCARTYGPVVKLELEKGRDTYLLSRPEHVQFVLTNTQKLFVKGYQRDRILSLVLGNGLVTSEGSFWLRQRRLSQPAFHQHRIEGYAAVMSAYAQRMLAGWRKDEVRDVHADMMRCTMEIVGKTLFDVDLYDPGEGSNEVAESMDRVFREYVKQYASVVRRLLETVPFPLPLPGNARLKRSVEKLDRIVYGIIERRREENRDRGDLLSMLLQARDDDGTGMTGEQLRDEAMTLFLAGHETTANVLSWTLYALARHPAAGEVLAAELDRVLEGREPAFADIPRLPYTQAVIKESMRLYPPVWFISREPVEDVSIDGYRLPAGCEVALSQWVMHRHPDHFADPQSFRPDRWSPSFEKSLPAYVYFPFGAGPRVCIGSGFAMTEATLLLASIAQTYRFEPADGREAVLEPSITLRPRYGIRLRAIRRR</sequence>
<dbReference type="OrthoDB" id="9789468at2"/>
<keyword evidence="5 7" id="KW-0408">Iron</keyword>
<evidence type="ECO:0000256" key="5">
    <source>
        <dbReference type="ARBA" id="ARBA00023004"/>
    </source>
</evidence>
<dbReference type="PRINTS" id="PR00385">
    <property type="entry name" value="P450"/>
</dbReference>
<accession>A0A2V5K3H9</accession>
<dbReference type="PRINTS" id="PR00463">
    <property type="entry name" value="EP450I"/>
</dbReference>
<dbReference type="GO" id="GO:0016705">
    <property type="term" value="F:oxidoreductase activity, acting on paired donors, with incorporation or reduction of molecular oxygen"/>
    <property type="evidence" value="ECO:0007669"/>
    <property type="project" value="InterPro"/>
</dbReference>
<dbReference type="GO" id="GO:0020037">
    <property type="term" value="F:heme binding"/>
    <property type="evidence" value="ECO:0007669"/>
    <property type="project" value="InterPro"/>
</dbReference>
<dbReference type="InterPro" id="IPR050196">
    <property type="entry name" value="Cytochrome_P450_Monoox"/>
</dbReference>
<keyword evidence="4 8" id="KW-0560">Oxidoreductase</keyword>
<dbReference type="GO" id="GO:0005506">
    <property type="term" value="F:iron ion binding"/>
    <property type="evidence" value="ECO:0007669"/>
    <property type="project" value="InterPro"/>
</dbReference>
<evidence type="ECO:0000256" key="2">
    <source>
        <dbReference type="ARBA" id="ARBA00022617"/>
    </source>
</evidence>
<keyword evidence="2 7" id="KW-0349">Heme</keyword>
<reference evidence="9 10" key="1">
    <citation type="submission" date="2018-05" db="EMBL/GenBank/DDBJ databases">
        <title>Paenibacillus flagellatus sp. nov., isolated from selenium mineral soil.</title>
        <authorList>
            <person name="Dai X."/>
        </authorList>
    </citation>
    <scope>NUCLEOTIDE SEQUENCE [LARGE SCALE GENOMIC DNA]</scope>
    <source>
        <strain evidence="9 10">DXL2</strain>
    </source>
</reference>
<dbReference type="InterPro" id="IPR001128">
    <property type="entry name" value="Cyt_P450"/>
</dbReference>
<dbReference type="Pfam" id="PF00067">
    <property type="entry name" value="p450"/>
    <property type="match status" value="1"/>
</dbReference>
<evidence type="ECO:0000256" key="6">
    <source>
        <dbReference type="ARBA" id="ARBA00023033"/>
    </source>
</evidence>
<dbReference type="InterPro" id="IPR036396">
    <property type="entry name" value="Cyt_P450_sf"/>
</dbReference>
<evidence type="ECO:0000313" key="10">
    <source>
        <dbReference type="Proteomes" id="UP000247476"/>
    </source>
</evidence>
<evidence type="ECO:0000256" key="4">
    <source>
        <dbReference type="ARBA" id="ARBA00023002"/>
    </source>
</evidence>
<comment type="cofactor">
    <cofactor evidence="7">
        <name>heme</name>
        <dbReference type="ChEBI" id="CHEBI:30413"/>
    </cofactor>
</comment>
<evidence type="ECO:0000256" key="8">
    <source>
        <dbReference type="RuleBase" id="RU000461"/>
    </source>
</evidence>
<comment type="caution">
    <text evidence="9">The sequence shown here is derived from an EMBL/GenBank/DDBJ whole genome shotgun (WGS) entry which is preliminary data.</text>
</comment>
<dbReference type="Gene3D" id="1.10.630.10">
    <property type="entry name" value="Cytochrome P450"/>
    <property type="match status" value="1"/>
</dbReference>
<keyword evidence="3 7" id="KW-0479">Metal-binding</keyword>
<dbReference type="SUPFAM" id="SSF48264">
    <property type="entry name" value="Cytochrome P450"/>
    <property type="match status" value="1"/>
</dbReference>
<organism evidence="9 10">
    <name type="scientific">Paenibacillus flagellatus</name>
    <dbReference type="NCBI Taxonomy" id="2211139"/>
    <lineage>
        <taxon>Bacteria</taxon>
        <taxon>Bacillati</taxon>
        <taxon>Bacillota</taxon>
        <taxon>Bacilli</taxon>
        <taxon>Bacillales</taxon>
        <taxon>Paenibacillaceae</taxon>
        <taxon>Paenibacillus</taxon>
    </lineage>
</organism>
<evidence type="ECO:0000256" key="3">
    <source>
        <dbReference type="ARBA" id="ARBA00022723"/>
    </source>
</evidence>
<feature type="binding site" description="axial binding residue" evidence="7">
    <location>
        <position position="403"/>
    </location>
    <ligand>
        <name>heme</name>
        <dbReference type="ChEBI" id="CHEBI:30413"/>
    </ligand>
    <ligandPart>
        <name>Fe</name>
        <dbReference type="ChEBI" id="CHEBI:18248"/>
    </ligandPart>
</feature>
<dbReference type="PROSITE" id="PS00086">
    <property type="entry name" value="CYTOCHROME_P450"/>
    <property type="match status" value="1"/>
</dbReference>
<comment type="similarity">
    <text evidence="1 8">Belongs to the cytochrome P450 family.</text>
</comment>
<dbReference type="InterPro" id="IPR017972">
    <property type="entry name" value="Cyt_P450_CS"/>
</dbReference>
<dbReference type="PANTHER" id="PTHR24291:SF50">
    <property type="entry name" value="BIFUNCTIONAL ALBAFLAVENONE MONOOXYGENASE_TERPENE SYNTHASE"/>
    <property type="match status" value="1"/>
</dbReference>
<dbReference type="InterPro" id="IPR002401">
    <property type="entry name" value="Cyt_P450_E_grp-I"/>
</dbReference>
<gene>
    <name evidence="9" type="ORF">DLM86_14725</name>
</gene>
<keyword evidence="6 8" id="KW-0503">Monooxygenase</keyword>
<dbReference type="PANTHER" id="PTHR24291">
    <property type="entry name" value="CYTOCHROME P450 FAMILY 4"/>
    <property type="match status" value="1"/>
</dbReference>
<dbReference type="CDD" id="cd20620">
    <property type="entry name" value="CYP132-like"/>
    <property type="match status" value="1"/>
</dbReference>
<dbReference type="Proteomes" id="UP000247476">
    <property type="component" value="Unassembled WGS sequence"/>
</dbReference>
<dbReference type="EMBL" id="QJVJ01000006">
    <property type="protein sequence ID" value="PYI53809.1"/>
    <property type="molecule type" value="Genomic_DNA"/>
</dbReference>
<evidence type="ECO:0000313" key="9">
    <source>
        <dbReference type="EMBL" id="PYI53809.1"/>
    </source>
</evidence>
<keyword evidence="10" id="KW-1185">Reference proteome</keyword>